<protein>
    <submittedName>
        <fullName evidence="2">Uncharacterized protein</fullName>
    </submittedName>
</protein>
<feature type="transmembrane region" description="Helical" evidence="1">
    <location>
        <begin position="6"/>
        <end position="24"/>
    </location>
</feature>
<sequence>MNQLHGLIWIGLGIWAVIGLFLYLPAKKKQDKINELEAVWPDVLADLAEELRAGMGVESALDAI</sequence>
<keyword evidence="1" id="KW-0812">Transmembrane</keyword>
<keyword evidence="1" id="KW-1133">Transmembrane helix</keyword>
<evidence type="ECO:0000256" key="1">
    <source>
        <dbReference type="SAM" id="Phobius"/>
    </source>
</evidence>
<dbReference type="AlphaFoldDB" id="A0A382RSS3"/>
<proteinExistence type="predicted"/>
<feature type="non-terminal residue" evidence="2">
    <location>
        <position position="1"/>
    </location>
</feature>
<dbReference type="EMBL" id="UINC01123788">
    <property type="protein sequence ID" value="SVD00500.1"/>
    <property type="molecule type" value="Genomic_DNA"/>
</dbReference>
<name>A0A382RSS3_9ZZZZ</name>
<evidence type="ECO:0000313" key="2">
    <source>
        <dbReference type="EMBL" id="SVD00500.1"/>
    </source>
</evidence>
<reference evidence="2" key="1">
    <citation type="submission" date="2018-05" db="EMBL/GenBank/DDBJ databases">
        <authorList>
            <person name="Lanie J.A."/>
            <person name="Ng W.-L."/>
            <person name="Kazmierczak K.M."/>
            <person name="Andrzejewski T.M."/>
            <person name="Davidsen T.M."/>
            <person name="Wayne K.J."/>
            <person name="Tettelin H."/>
            <person name="Glass J.I."/>
            <person name="Rusch D."/>
            <person name="Podicherti R."/>
            <person name="Tsui H.-C.T."/>
            <person name="Winkler M.E."/>
        </authorList>
    </citation>
    <scope>NUCLEOTIDE SEQUENCE</scope>
</reference>
<keyword evidence="1" id="KW-0472">Membrane</keyword>
<feature type="non-terminal residue" evidence="2">
    <location>
        <position position="64"/>
    </location>
</feature>
<organism evidence="2">
    <name type="scientific">marine metagenome</name>
    <dbReference type="NCBI Taxonomy" id="408172"/>
    <lineage>
        <taxon>unclassified sequences</taxon>
        <taxon>metagenomes</taxon>
        <taxon>ecological metagenomes</taxon>
    </lineage>
</organism>
<gene>
    <name evidence="2" type="ORF">METZ01_LOCUS353354</name>
</gene>
<accession>A0A382RSS3</accession>